<evidence type="ECO:0000313" key="2">
    <source>
        <dbReference type="EMBL" id="KJY98415.1"/>
    </source>
</evidence>
<protein>
    <recommendedName>
        <fullName evidence="1">N-acetyltransferase domain-containing protein</fullName>
    </recommendedName>
</protein>
<gene>
    <name evidence="2" type="ORF">TW72_11770</name>
</gene>
<keyword evidence="3" id="KW-1185">Reference proteome</keyword>
<sequence>MSDVDVQRLADIATPLVNKFYQAYGARGRASKADQVWVARADSGIIGAARLLHLSENLLLAGVFIAPPWRQQGVARELISTVCKHQKQPVFSFIYAHLAAFYLSLGFQPEPDLPDELQQRFNAYQRQGRDILAYCLNRGNHA</sequence>
<dbReference type="GO" id="GO:0016747">
    <property type="term" value="F:acyltransferase activity, transferring groups other than amino-acyl groups"/>
    <property type="evidence" value="ECO:0007669"/>
    <property type="project" value="InterPro"/>
</dbReference>
<dbReference type="AlphaFoldDB" id="A0A0F4PSH5"/>
<name>A0A0F4PSH5_9GAMM</name>
<evidence type="ECO:0000259" key="1">
    <source>
        <dbReference type="PROSITE" id="PS51186"/>
    </source>
</evidence>
<organism evidence="2 3">
    <name type="scientific">Pseudoalteromonas ruthenica</name>
    <dbReference type="NCBI Taxonomy" id="151081"/>
    <lineage>
        <taxon>Bacteria</taxon>
        <taxon>Pseudomonadati</taxon>
        <taxon>Pseudomonadota</taxon>
        <taxon>Gammaproteobacteria</taxon>
        <taxon>Alteromonadales</taxon>
        <taxon>Pseudoalteromonadaceae</taxon>
        <taxon>Pseudoalteromonas</taxon>
    </lineage>
</organism>
<comment type="caution">
    <text evidence="2">The sequence shown here is derived from an EMBL/GenBank/DDBJ whole genome shotgun (WGS) entry which is preliminary data.</text>
</comment>
<dbReference type="RefSeq" id="WP_045979581.1">
    <property type="nucleotide sequence ID" value="NZ_JXXY01000010.1"/>
</dbReference>
<dbReference type="GeneID" id="58229169"/>
<dbReference type="eggNOG" id="COG0456">
    <property type="taxonomic scope" value="Bacteria"/>
</dbReference>
<feature type="domain" description="N-acetyltransferase" evidence="1">
    <location>
        <begin position="1"/>
        <end position="138"/>
    </location>
</feature>
<dbReference type="OrthoDB" id="8780005at2"/>
<reference evidence="2 3" key="1">
    <citation type="journal article" date="2015" name="BMC Genomics">
        <title>Genome mining reveals unlocked bioactive potential of marine Gram-negative bacteria.</title>
        <authorList>
            <person name="Machado H."/>
            <person name="Sonnenschein E.C."/>
            <person name="Melchiorsen J."/>
            <person name="Gram L."/>
        </authorList>
    </citation>
    <scope>NUCLEOTIDE SEQUENCE [LARGE SCALE GENOMIC DNA]</scope>
    <source>
        <strain evidence="2 3">S3137</strain>
    </source>
</reference>
<dbReference type="PROSITE" id="PS51186">
    <property type="entry name" value="GNAT"/>
    <property type="match status" value="1"/>
</dbReference>
<accession>A0A0F4PSH5</accession>
<dbReference type="InterPro" id="IPR000182">
    <property type="entry name" value="GNAT_dom"/>
</dbReference>
<dbReference type="Gene3D" id="3.40.630.30">
    <property type="match status" value="1"/>
</dbReference>
<dbReference type="SUPFAM" id="SSF55729">
    <property type="entry name" value="Acyl-CoA N-acyltransferases (Nat)"/>
    <property type="match status" value="1"/>
</dbReference>
<dbReference type="Pfam" id="PF13508">
    <property type="entry name" value="Acetyltransf_7"/>
    <property type="match status" value="1"/>
</dbReference>
<dbReference type="CDD" id="cd04301">
    <property type="entry name" value="NAT_SF"/>
    <property type="match status" value="1"/>
</dbReference>
<evidence type="ECO:0000313" key="3">
    <source>
        <dbReference type="Proteomes" id="UP000033664"/>
    </source>
</evidence>
<dbReference type="PATRIC" id="fig|151081.8.peg.2175"/>
<dbReference type="Proteomes" id="UP000033664">
    <property type="component" value="Unassembled WGS sequence"/>
</dbReference>
<proteinExistence type="predicted"/>
<dbReference type="InterPro" id="IPR016181">
    <property type="entry name" value="Acyl_CoA_acyltransferase"/>
</dbReference>
<dbReference type="EMBL" id="JXXZ01000010">
    <property type="protein sequence ID" value="KJY98415.1"/>
    <property type="molecule type" value="Genomic_DNA"/>
</dbReference>